<dbReference type="Proteomes" id="UP000742786">
    <property type="component" value="Unassembled WGS sequence"/>
</dbReference>
<dbReference type="EMBL" id="CAJQUM010000001">
    <property type="protein sequence ID" value="CAG4885308.1"/>
    <property type="molecule type" value="Genomic_DNA"/>
</dbReference>
<evidence type="ECO:0000313" key="2">
    <source>
        <dbReference type="EMBL" id="CAG4885308.1"/>
    </source>
</evidence>
<sequence>MKINLEGMQKIRQALDSGAASLDSSIATRLAKVRYNALDHQKKVAATSLSLAGIGSGMGNILLPRFPRMLVAIAALTLGIAGTYYLNAFDQADENADVDSALLADDLPIDAYTDHGFQTWLEHSSQSSPQ</sequence>
<keyword evidence="1" id="KW-0472">Membrane</keyword>
<protein>
    <recommendedName>
        <fullName evidence="4">DUF3619 family protein</fullName>
    </recommendedName>
</protein>
<dbReference type="AlphaFoldDB" id="A0A916JAF5"/>
<keyword evidence="1" id="KW-1133">Transmembrane helix</keyword>
<dbReference type="InterPro" id="IPR022064">
    <property type="entry name" value="DUF3619"/>
</dbReference>
<proteinExistence type="predicted"/>
<reference evidence="2" key="1">
    <citation type="submission" date="2021-04" db="EMBL/GenBank/DDBJ databases">
        <authorList>
            <person name="Hornung B."/>
        </authorList>
    </citation>
    <scope>NUCLEOTIDE SEQUENCE</scope>
    <source>
        <strain evidence="2">G5G6</strain>
    </source>
</reference>
<evidence type="ECO:0008006" key="4">
    <source>
        <dbReference type="Google" id="ProtNLM"/>
    </source>
</evidence>
<feature type="transmembrane region" description="Helical" evidence="1">
    <location>
        <begin position="69"/>
        <end position="86"/>
    </location>
</feature>
<dbReference type="Pfam" id="PF12279">
    <property type="entry name" value="DUF3619"/>
    <property type="match status" value="1"/>
</dbReference>
<evidence type="ECO:0000256" key="1">
    <source>
        <dbReference type="SAM" id="Phobius"/>
    </source>
</evidence>
<comment type="caution">
    <text evidence="2">The sequence shown here is derived from an EMBL/GenBank/DDBJ whole genome shotgun (WGS) entry which is preliminary data.</text>
</comment>
<keyword evidence="3" id="KW-1185">Reference proteome</keyword>
<name>A0A916JAF5_9PROT</name>
<dbReference type="RefSeq" id="WP_220637064.1">
    <property type="nucleotide sequence ID" value="NZ_CAJQUM010000001.1"/>
</dbReference>
<evidence type="ECO:0000313" key="3">
    <source>
        <dbReference type="Proteomes" id="UP000742786"/>
    </source>
</evidence>
<feature type="transmembrane region" description="Helical" evidence="1">
    <location>
        <begin position="44"/>
        <end position="63"/>
    </location>
</feature>
<organism evidence="2 3">
    <name type="scientific">Georgfuchsia toluolica</name>
    <dbReference type="NCBI Taxonomy" id="424218"/>
    <lineage>
        <taxon>Bacteria</taxon>
        <taxon>Pseudomonadati</taxon>
        <taxon>Pseudomonadota</taxon>
        <taxon>Betaproteobacteria</taxon>
        <taxon>Nitrosomonadales</taxon>
        <taxon>Sterolibacteriaceae</taxon>
        <taxon>Georgfuchsia</taxon>
    </lineage>
</organism>
<keyword evidence="1" id="KW-0812">Transmembrane</keyword>
<gene>
    <name evidence="2" type="ORF">GTOL_13191</name>
</gene>
<accession>A0A916JAF5</accession>